<organism evidence="1 2">
    <name type="scientific">Bacillus infantis</name>
    <dbReference type="NCBI Taxonomy" id="324767"/>
    <lineage>
        <taxon>Bacteria</taxon>
        <taxon>Bacillati</taxon>
        <taxon>Bacillota</taxon>
        <taxon>Bacilli</taxon>
        <taxon>Bacillales</taxon>
        <taxon>Bacillaceae</taxon>
        <taxon>Bacillus</taxon>
    </lineage>
</organism>
<dbReference type="AlphaFoldDB" id="A0A5D4R3N1"/>
<comment type="caution">
    <text evidence="1">The sequence shown here is derived from an EMBL/GenBank/DDBJ whole genome shotgun (WGS) entry which is preliminary data.</text>
</comment>
<reference evidence="1 2" key="1">
    <citation type="submission" date="2019-08" db="EMBL/GenBank/DDBJ databases">
        <title>Bacillus genomes from the desert of Cuatro Cienegas, Coahuila.</title>
        <authorList>
            <person name="Olmedo-Alvarez G."/>
        </authorList>
    </citation>
    <scope>NUCLEOTIDE SEQUENCE [LARGE SCALE GENOMIC DNA]</scope>
    <source>
        <strain evidence="1 2">CH446_14T</strain>
    </source>
</reference>
<evidence type="ECO:0008006" key="3">
    <source>
        <dbReference type="Google" id="ProtNLM"/>
    </source>
</evidence>
<accession>A0A5D4R3N1</accession>
<gene>
    <name evidence="1" type="ORF">FZD51_18035</name>
</gene>
<sequence>MYKTKNTVKYKRLASYAASLVLFAAMIGVGYQTLYKSTNFESSSPNIALYEYKENAGKMTKVLTNEGWEKLYFPVNAHQKISSITGTPSISLSKQNAGITVLAFYPTKNDEQISAHTIFNETDPSIHIEKIRGMYGDKIKELEVEGHWASVYQSKYSPPQLIIVANKFTYYLSGAEEETLIQLAELIDFDKEIYW</sequence>
<name>A0A5D4R3N1_9BACI</name>
<dbReference type="RefSeq" id="WP_148976037.1">
    <property type="nucleotide sequence ID" value="NZ_VTER01000009.1"/>
</dbReference>
<dbReference type="EMBL" id="VTER01000009">
    <property type="protein sequence ID" value="TYS45943.1"/>
    <property type="molecule type" value="Genomic_DNA"/>
</dbReference>
<evidence type="ECO:0000313" key="1">
    <source>
        <dbReference type="EMBL" id="TYS45943.1"/>
    </source>
</evidence>
<protein>
    <recommendedName>
        <fullName evidence="3">DUF4367 domain-containing protein</fullName>
    </recommendedName>
</protein>
<dbReference type="Proteomes" id="UP000322139">
    <property type="component" value="Unassembled WGS sequence"/>
</dbReference>
<proteinExistence type="predicted"/>
<evidence type="ECO:0000313" key="2">
    <source>
        <dbReference type="Proteomes" id="UP000322139"/>
    </source>
</evidence>